<dbReference type="Gene3D" id="3.40.50.10140">
    <property type="entry name" value="Toll/interleukin-1 receptor homology (TIR) domain"/>
    <property type="match status" value="1"/>
</dbReference>
<evidence type="ECO:0000313" key="3">
    <source>
        <dbReference type="EMBL" id="MBC8563104.1"/>
    </source>
</evidence>
<organism evidence="3 4">
    <name type="scientific">Jutongia huaianensis</name>
    <dbReference type="NCBI Taxonomy" id="2763668"/>
    <lineage>
        <taxon>Bacteria</taxon>
        <taxon>Bacillati</taxon>
        <taxon>Bacillota</taxon>
        <taxon>Clostridia</taxon>
        <taxon>Lachnospirales</taxon>
        <taxon>Lachnospiraceae</taxon>
        <taxon>Jutongia</taxon>
    </lineage>
</organism>
<protein>
    <submittedName>
        <fullName evidence="3">TIR domain-containing protein</fullName>
    </submittedName>
</protein>
<name>A0ABR7N3B0_9FIRM</name>
<feature type="domain" description="TIR" evidence="2">
    <location>
        <begin position="1"/>
        <end position="131"/>
    </location>
</feature>
<dbReference type="CDD" id="cd00029">
    <property type="entry name" value="C1"/>
    <property type="match status" value="1"/>
</dbReference>
<dbReference type="SUPFAM" id="SSF52200">
    <property type="entry name" value="Toll/Interleukin receptor TIR domain"/>
    <property type="match status" value="1"/>
</dbReference>
<evidence type="ECO:0000259" key="2">
    <source>
        <dbReference type="PROSITE" id="PS50104"/>
    </source>
</evidence>
<dbReference type="RefSeq" id="WP_249298269.1">
    <property type="nucleotide sequence ID" value="NZ_JACRSX010000016.1"/>
</dbReference>
<evidence type="ECO:0000313" key="4">
    <source>
        <dbReference type="Proteomes" id="UP000606193"/>
    </source>
</evidence>
<dbReference type="PROSITE" id="PS50104">
    <property type="entry name" value="TIR"/>
    <property type="match status" value="1"/>
</dbReference>
<proteinExistence type="predicted"/>
<dbReference type="InterPro" id="IPR035897">
    <property type="entry name" value="Toll_tir_struct_dom_sf"/>
</dbReference>
<keyword evidence="4" id="KW-1185">Reference proteome</keyword>
<comment type="caution">
    <text evidence="3">The sequence shown here is derived from an EMBL/GenBank/DDBJ whole genome shotgun (WGS) entry which is preliminary data.</text>
</comment>
<dbReference type="InterPro" id="IPR000157">
    <property type="entry name" value="TIR_dom"/>
</dbReference>
<dbReference type="Proteomes" id="UP000606193">
    <property type="component" value="Unassembled WGS sequence"/>
</dbReference>
<feature type="region of interest" description="Disordered" evidence="1">
    <location>
        <begin position="138"/>
        <end position="205"/>
    </location>
</feature>
<accession>A0ABR7N3B0</accession>
<evidence type="ECO:0000256" key="1">
    <source>
        <dbReference type="SAM" id="MobiDB-lite"/>
    </source>
</evidence>
<gene>
    <name evidence="3" type="ORF">H8704_10775</name>
</gene>
<feature type="compositionally biased region" description="Basic and acidic residues" evidence="1">
    <location>
        <begin position="149"/>
        <end position="192"/>
    </location>
</feature>
<dbReference type="EMBL" id="JACRSX010000016">
    <property type="protein sequence ID" value="MBC8563104.1"/>
    <property type="molecule type" value="Genomic_DNA"/>
</dbReference>
<sequence length="332" mass="37573">MGKSVFISYSSKDERYIKKMTQMLEKMGISYWIAPDMIPAGSNYAREIPKAIRDCEIFLLVLSQASQQSIWVEKEIDSAIYYRKTIVPFQIDDSAMTDMFRFYLNNVQTIRCANRPKEAIEELKHRLRSLLMGPKEVAGNITVPNSGQNKDRQAGKGSEQHSAKPEPSKEQETSKTENVTKSEPQEKPDPKQHSTTGIRKKRSSFLGSSGIPTECKYCGGKLEKISQGVYRCKECGKENYDYLRTVRNFLQRNGAKPAFVIERETGVPRKVIEQLISQEYLEIPKMETARLSCVRCGASIRTGTLCDRCKEIGIRTGSSSSGTGGWHSSRRR</sequence>
<dbReference type="Pfam" id="PF13676">
    <property type="entry name" value="TIR_2"/>
    <property type="match status" value="1"/>
</dbReference>
<reference evidence="3 4" key="1">
    <citation type="submission" date="2020-08" db="EMBL/GenBank/DDBJ databases">
        <title>Genome public.</title>
        <authorList>
            <person name="Liu C."/>
            <person name="Sun Q."/>
        </authorList>
    </citation>
    <scope>NUCLEOTIDE SEQUENCE [LARGE SCALE GENOMIC DNA]</scope>
    <source>
        <strain evidence="3 4">NSJ-37</strain>
    </source>
</reference>